<accession>A0AAE0W2C9</accession>
<dbReference type="InterPro" id="IPR046338">
    <property type="entry name" value="GAIN_dom_sf"/>
</dbReference>
<protein>
    <submittedName>
        <fullName evidence="1">Uncharacterized protein</fullName>
    </submittedName>
</protein>
<sequence length="281" mass="31066">MQHVPAIEGKESQITQSGIKWIFPIASVRHLWSYHRRQAEALRSQKSFSKISILNITSGLIAEITSNDNDVDVQLLPGDLSSAADTVRTIAEVIYKTEGSIEDIGEVAQGYGDTVGSLIDNNTARIWSFTKSGFLERKITELLESMETLSRNIALRVTDSLQRRRREAISNETFTVAVSSKNIDFEVTMLPKKDAVHESSFEGKSPSSSRISIPSEVYRLAAENTNGSYVSHYEARFSSVAGVVTETRRLMYTQVSPSNVSVVNSDVISSKMLNVPVLNSD</sequence>
<dbReference type="AlphaFoldDB" id="A0AAE0W2C9"/>
<reference evidence="1" key="1">
    <citation type="journal article" date="2021" name="Genome Biol. Evol.">
        <title>A High-Quality Reference Genome for a Parasitic Bivalve with Doubly Uniparental Inheritance (Bivalvia: Unionida).</title>
        <authorList>
            <person name="Smith C.H."/>
        </authorList>
    </citation>
    <scope>NUCLEOTIDE SEQUENCE</scope>
    <source>
        <strain evidence="1">CHS0354</strain>
    </source>
</reference>
<name>A0AAE0W2C9_9BIVA</name>
<keyword evidence="2" id="KW-1185">Reference proteome</keyword>
<dbReference type="Gene3D" id="2.60.220.50">
    <property type="match status" value="1"/>
</dbReference>
<dbReference type="EMBL" id="JAEAOA010000455">
    <property type="protein sequence ID" value="KAK3599533.1"/>
    <property type="molecule type" value="Genomic_DNA"/>
</dbReference>
<organism evidence="1 2">
    <name type="scientific">Potamilus streckersoni</name>
    <dbReference type="NCBI Taxonomy" id="2493646"/>
    <lineage>
        <taxon>Eukaryota</taxon>
        <taxon>Metazoa</taxon>
        <taxon>Spiralia</taxon>
        <taxon>Lophotrochozoa</taxon>
        <taxon>Mollusca</taxon>
        <taxon>Bivalvia</taxon>
        <taxon>Autobranchia</taxon>
        <taxon>Heteroconchia</taxon>
        <taxon>Palaeoheterodonta</taxon>
        <taxon>Unionida</taxon>
        <taxon>Unionoidea</taxon>
        <taxon>Unionidae</taxon>
        <taxon>Ambleminae</taxon>
        <taxon>Lampsilini</taxon>
        <taxon>Potamilus</taxon>
    </lineage>
</organism>
<feature type="non-terminal residue" evidence="1">
    <location>
        <position position="1"/>
    </location>
</feature>
<comment type="caution">
    <text evidence="1">The sequence shown here is derived from an EMBL/GenBank/DDBJ whole genome shotgun (WGS) entry which is preliminary data.</text>
</comment>
<dbReference type="Proteomes" id="UP001195483">
    <property type="component" value="Unassembled WGS sequence"/>
</dbReference>
<reference evidence="1" key="2">
    <citation type="journal article" date="2021" name="Genome Biol. Evol.">
        <title>Developing a high-quality reference genome for a parasitic bivalve with doubly uniparental inheritance (Bivalvia: Unionida).</title>
        <authorList>
            <person name="Smith C.H."/>
        </authorList>
    </citation>
    <scope>NUCLEOTIDE SEQUENCE</scope>
    <source>
        <strain evidence="1">CHS0354</strain>
        <tissue evidence="1">Mantle</tissue>
    </source>
</reference>
<evidence type="ECO:0000313" key="1">
    <source>
        <dbReference type="EMBL" id="KAK3599533.1"/>
    </source>
</evidence>
<evidence type="ECO:0000313" key="2">
    <source>
        <dbReference type="Proteomes" id="UP001195483"/>
    </source>
</evidence>
<proteinExistence type="predicted"/>
<reference evidence="1" key="3">
    <citation type="submission" date="2023-05" db="EMBL/GenBank/DDBJ databases">
        <authorList>
            <person name="Smith C.H."/>
        </authorList>
    </citation>
    <scope>NUCLEOTIDE SEQUENCE</scope>
    <source>
        <strain evidence="1">CHS0354</strain>
        <tissue evidence="1">Mantle</tissue>
    </source>
</reference>
<gene>
    <name evidence="1" type="ORF">CHS0354_006667</name>
</gene>